<organism evidence="5 6">
    <name type="scientific">Paenibacillus ehimensis</name>
    <dbReference type="NCBI Taxonomy" id="79264"/>
    <lineage>
        <taxon>Bacteria</taxon>
        <taxon>Bacillati</taxon>
        <taxon>Bacillota</taxon>
        <taxon>Bacilli</taxon>
        <taxon>Bacillales</taxon>
        <taxon>Paenibacillaceae</taxon>
        <taxon>Paenibacillus</taxon>
    </lineage>
</organism>
<dbReference type="SUPFAM" id="SSF48008">
    <property type="entry name" value="GntR ligand-binding domain-like"/>
    <property type="match status" value="1"/>
</dbReference>
<dbReference type="RefSeq" id="WP_025849204.1">
    <property type="nucleotide sequence ID" value="NZ_JARLKN010000022.1"/>
</dbReference>
<sequence length="213" mass="24812">MKNQFRFSVKKTDTLRNQIYQDIKDAIIQGKLKPGQRLREADLSEEMGVSRGPIREAILLLEREGLLVTQPHRETTVATVDQDEVLDLLNPLRVLLESFCIQKILPHLTDAHFAELTDILNGLVESCEKNDLEQVVKKDLQFHEYLISLTHEPYLQTLWSGVSSRIVFHFMSNSQMHRENNFTKLIEEHQALLNALKTKEWPVVEEELKKHIY</sequence>
<dbReference type="PRINTS" id="PR00035">
    <property type="entry name" value="HTHGNTR"/>
</dbReference>
<keyword evidence="1" id="KW-0805">Transcription regulation</keyword>
<accession>A0ABT8V370</accession>
<dbReference type="PROSITE" id="PS50949">
    <property type="entry name" value="HTH_GNTR"/>
    <property type="match status" value="1"/>
</dbReference>
<keyword evidence="6" id="KW-1185">Reference proteome</keyword>
<evidence type="ECO:0000256" key="2">
    <source>
        <dbReference type="ARBA" id="ARBA00023125"/>
    </source>
</evidence>
<evidence type="ECO:0000256" key="1">
    <source>
        <dbReference type="ARBA" id="ARBA00023015"/>
    </source>
</evidence>
<dbReference type="Gene3D" id="1.10.10.10">
    <property type="entry name" value="Winged helix-like DNA-binding domain superfamily/Winged helix DNA-binding domain"/>
    <property type="match status" value="1"/>
</dbReference>
<dbReference type="InterPro" id="IPR011711">
    <property type="entry name" value="GntR_C"/>
</dbReference>
<dbReference type="InterPro" id="IPR036388">
    <property type="entry name" value="WH-like_DNA-bd_sf"/>
</dbReference>
<evidence type="ECO:0000259" key="4">
    <source>
        <dbReference type="PROSITE" id="PS50949"/>
    </source>
</evidence>
<dbReference type="CDD" id="cd07377">
    <property type="entry name" value="WHTH_GntR"/>
    <property type="match status" value="1"/>
</dbReference>
<evidence type="ECO:0000313" key="6">
    <source>
        <dbReference type="Proteomes" id="UP001168883"/>
    </source>
</evidence>
<feature type="domain" description="HTH gntR-type" evidence="4">
    <location>
        <begin position="13"/>
        <end position="80"/>
    </location>
</feature>
<name>A0ABT8V370_9BACL</name>
<dbReference type="Pfam" id="PF00392">
    <property type="entry name" value="GntR"/>
    <property type="match status" value="1"/>
</dbReference>
<protein>
    <submittedName>
        <fullName evidence="5">GntR family transcriptional regulator</fullName>
    </submittedName>
</protein>
<dbReference type="InterPro" id="IPR000524">
    <property type="entry name" value="Tscrpt_reg_HTH_GntR"/>
</dbReference>
<dbReference type="SUPFAM" id="SSF46785">
    <property type="entry name" value="Winged helix' DNA-binding domain"/>
    <property type="match status" value="1"/>
</dbReference>
<proteinExistence type="predicted"/>
<gene>
    <name evidence="5" type="ORF">Q3C12_02550</name>
</gene>
<dbReference type="InterPro" id="IPR008920">
    <property type="entry name" value="TF_FadR/GntR_C"/>
</dbReference>
<dbReference type="Proteomes" id="UP001168883">
    <property type="component" value="Unassembled WGS sequence"/>
</dbReference>
<comment type="caution">
    <text evidence="5">The sequence shown here is derived from an EMBL/GenBank/DDBJ whole genome shotgun (WGS) entry which is preliminary data.</text>
</comment>
<dbReference type="PANTHER" id="PTHR43537">
    <property type="entry name" value="TRANSCRIPTIONAL REGULATOR, GNTR FAMILY"/>
    <property type="match status" value="1"/>
</dbReference>
<keyword evidence="3" id="KW-0804">Transcription</keyword>
<evidence type="ECO:0000256" key="3">
    <source>
        <dbReference type="ARBA" id="ARBA00023163"/>
    </source>
</evidence>
<dbReference type="PANTHER" id="PTHR43537:SF5">
    <property type="entry name" value="UXU OPERON TRANSCRIPTIONAL REGULATOR"/>
    <property type="match status" value="1"/>
</dbReference>
<dbReference type="SMART" id="SM00345">
    <property type="entry name" value="HTH_GNTR"/>
    <property type="match status" value="1"/>
</dbReference>
<dbReference type="Gene3D" id="1.20.120.530">
    <property type="entry name" value="GntR ligand-binding domain-like"/>
    <property type="match status" value="1"/>
</dbReference>
<dbReference type="Pfam" id="PF07729">
    <property type="entry name" value="FCD"/>
    <property type="match status" value="1"/>
</dbReference>
<reference evidence="5" key="1">
    <citation type="submission" date="2023-07" db="EMBL/GenBank/DDBJ databases">
        <authorList>
            <person name="Aktuganov G."/>
            <person name="Boyko T."/>
            <person name="Delegan Y."/>
            <person name="Galimzianova N."/>
            <person name="Gilvanova E."/>
            <person name="Korobov V."/>
            <person name="Kuzmina L."/>
            <person name="Melentiev A."/>
            <person name="Milman P."/>
            <person name="Ryabova A."/>
            <person name="Stupak E."/>
            <person name="Yasakov T."/>
            <person name="Zharikova N."/>
            <person name="Zhurenko E."/>
        </authorList>
    </citation>
    <scope>NUCLEOTIDE SEQUENCE</scope>
    <source>
        <strain evidence="5">IB-739</strain>
    </source>
</reference>
<dbReference type="EMBL" id="JAUMKJ010000002">
    <property type="protein sequence ID" value="MDO3675867.1"/>
    <property type="molecule type" value="Genomic_DNA"/>
</dbReference>
<evidence type="ECO:0000313" key="5">
    <source>
        <dbReference type="EMBL" id="MDO3675867.1"/>
    </source>
</evidence>
<keyword evidence="2" id="KW-0238">DNA-binding</keyword>
<dbReference type="InterPro" id="IPR036390">
    <property type="entry name" value="WH_DNA-bd_sf"/>
</dbReference>